<evidence type="ECO:0000256" key="3">
    <source>
        <dbReference type="PROSITE-ProRule" id="PRU00023"/>
    </source>
</evidence>
<keyword evidence="2 3" id="KW-0040">ANK repeat</keyword>
<dbReference type="PRINTS" id="PR01415">
    <property type="entry name" value="ANKYRIN"/>
</dbReference>
<name>A0A553PI87_TIGCA</name>
<dbReference type="AlphaFoldDB" id="A0A553PI87"/>
<dbReference type="Gene3D" id="1.25.40.20">
    <property type="entry name" value="Ankyrin repeat-containing domain"/>
    <property type="match status" value="3"/>
</dbReference>
<protein>
    <submittedName>
        <fullName evidence="4">Uncharacterized protein</fullName>
    </submittedName>
</protein>
<dbReference type="Pfam" id="PF13637">
    <property type="entry name" value="Ank_4"/>
    <property type="match status" value="1"/>
</dbReference>
<evidence type="ECO:0000313" key="4">
    <source>
        <dbReference type="EMBL" id="TRY77395.1"/>
    </source>
</evidence>
<dbReference type="OMA" id="TFLDEHH"/>
<feature type="repeat" description="ANK" evidence="3">
    <location>
        <begin position="551"/>
        <end position="585"/>
    </location>
</feature>
<dbReference type="EMBL" id="VCGU01000004">
    <property type="protein sequence ID" value="TRY77395.1"/>
    <property type="molecule type" value="Genomic_DNA"/>
</dbReference>
<feature type="repeat" description="ANK" evidence="3">
    <location>
        <begin position="134"/>
        <end position="166"/>
    </location>
</feature>
<dbReference type="PANTHER" id="PTHR24173:SF82">
    <property type="entry name" value="FI19351P1"/>
    <property type="match status" value="1"/>
</dbReference>
<dbReference type="Pfam" id="PF12796">
    <property type="entry name" value="Ank_2"/>
    <property type="match status" value="2"/>
</dbReference>
<proteinExistence type="predicted"/>
<keyword evidence="5" id="KW-1185">Reference proteome</keyword>
<dbReference type="PROSITE" id="PS50297">
    <property type="entry name" value="ANK_REP_REGION"/>
    <property type="match status" value="4"/>
</dbReference>
<reference evidence="4 5" key="1">
    <citation type="journal article" date="2018" name="Nat. Ecol. Evol.">
        <title>Genomic signatures of mitonuclear coevolution across populations of Tigriopus californicus.</title>
        <authorList>
            <person name="Barreto F.S."/>
            <person name="Watson E.T."/>
            <person name="Lima T.G."/>
            <person name="Willett C.S."/>
            <person name="Edmands S."/>
            <person name="Li W."/>
            <person name="Burton R.S."/>
        </authorList>
    </citation>
    <scope>NUCLEOTIDE SEQUENCE [LARGE SCALE GENOMIC DNA]</scope>
    <source>
        <strain evidence="4 5">San Diego</strain>
    </source>
</reference>
<dbReference type="SMART" id="SM00248">
    <property type="entry name" value="ANK"/>
    <property type="match status" value="8"/>
</dbReference>
<feature type="repeat" description="ANK" evidence="3">
    <location>
        <begin position="198"/>
        <end position="230"/>
    </location>
</feature>
<feature type="repeat" description="ANK" evidence="3">
    <location>
        <begin position="101"/>
        <end position="133"/>
    </location>
</feature>
<dbReference type="SUPFAM" id="SSF48403">
    <property type="entry name" value="Ankyrin repeat"/>
    <property type="match status" value="2"/>
</dbReference>
<dbReference type="InterPro" id="IPR036770">
    <property type="entry name" value="Ankyrin_rpt-contain_sf"/>
</dbReference>
<dbReference type="STRING" id="6832.A0A553PI87"/>
<keyword evidence="1" id="KW-0677">Repeat</keyword>
<organism evidence="4 5">
    <name type="scientific">Tigriopus californicus</name>
    <name type="common">Marine copepod</name>
    <dbReference type="NCBI Taxonomy" id="6832"/>
    <lineage>
        <taxon>Eukaryota</taxon>
        <taxon>Metazoa</taxon>
        <taxon>Ecdysozoa</taxon>
        <taxon>Arthropoda</taxon>
        <taxon>Crustacea</taxon>
        <taxon>Multicrustacea</taxon>
        <taxon>Hexanauplia</taxon>
        <taxon>Copepoda</taxon>
        <taxon>Harpacticoida</taxon>
        <taxon>Harpacticidae</taxon>
        <taxon>Tigriopus</taxon>
    </lineage>
</organism>
<dbReference type="InterPro" id="IPR002110">
    <property type="entry name" value="Ankyrin_rpt"/>
</dbReference>
<dbReference type="Proteomes" id="UP000318571">
    <property type="component" value="Chromosome 5"/>
</dbReference>
<evidence type="ECO:0000256" key="1">
    <source>
        <dbReference type="ARBA" id="ARBA00022737"/>
    </source>
</evidence>
<dbReference type="OrthoDB" id="3246549at2759"/>
<evidence type="ECO:0000313" key="5">
    <source>
        <dbReference type="Proteomes" id="UP000318571"/>
    </source>
</evidence>
<sequence length="640" mass="72303">MWLGKGENGGNSKETLFNDLYQEIKSAAPSAQLTYPLRCRVERCDRDTRQVICSRTKEGCSPLFVASKKGNVEIVEYLITVCGANVEQRGLYEVPDDRSVHNVTPLWCAAVAGKVKVVEVLVKHGADVNSVSDTGSTPVRSACFMTHLDIVKLLVNNCADIQRPNYNGGTCLINSVQSVELCEFLLQNGANVNAQDIQNKTALHYSIQEHRFETTKLLLQYGADPFLESRYKDDALQTACMKGAAEIFEYLIDHIPYNPERVASAFELLGSTFLDEHHDVQKTFQYWGAACDLRDKFGLIKNVLPPKIQFRMTREFMDRSELESLDLDLEALRMQSLLICERILGTRHKDMIFRLMFRGAAYADSLQYQYCIDLWRYALELRVAKDSILLCDTCYTAQALVKLYLDLHERHSQGVLNVEVRIEDVVGTIELLVRDLSQCAELLRIAPHCRRQQDSYDKVLRIITHLLYLVTRLPAREDLTLDIKRKIHAIIHTLNPKTTNGDSLLHLSVMKNNTLKSQNLFDDGHYSFFPSFDVAKLLVECGANVNAVNASYNTPLHNASTSNNYRLEIVELLLASGSHIDLRNGASQRPVDLLRAIPGCKINWLQFVSLKCLAATVIVKNNVSYRGEVPGILEEFVEAH</sequence>
<evidence type="ECO:0000256" key="2">
    <source>
        <dbReference type="ARBA" id="ARBA00023043"/>
    </source>
</evidence>
<dbReference type="FunFam" id="1.25.40.20:FF:000466">
    <property type="entry name" value="Mann-cup, isoform B"/>
    <property type="match status" value="1"/>
</dbReference>
<feature type="repeat" description="ANK" evidence="3">
    <location>
        <begin position="58"/>
        <end position="79"/>
    </location>
</feature>
<dbReference type="PANTHER" id="PTHR24173">
    <property type="entry name" value="ANKYRIN REPEAT CONTAINING"/>
    <property type="match status" value="1"/>
</dbReference>
<accession>A0A553PI87</accession>
<dbReference type="PROSITE" id="PS50088">
    <property type="entry name" value="ANK_REPEAT"/>
    <property type="match status" value="5"/>
</dbReference>
<gene>
    <name evidence="4" type="ORF">TCAL_00144</name>
</gene>
<comment type="caution">
    <text evidence="4">The sequence shown here is derived from an EMBL/GenBank/DDBJ whole genome shotgun (WGS) entry which is preliminary data.</text>
</comment>